<evidence type="ECO:0000256" key="7">
    <source>
        <dbReference type="ARBA" id="ARBA00023002"/>
    </source>
</evidence>
<dbReference type="EMBL" id="CACSIO010000001">
    <property type="protein sequence ID" value="CAA0085506.1"/>
    <property type="molecule type" value="Genomic_DNA"/>
</dbReference>
<evidence type="ECO:0000259" key="11">
    <source>
        <dbReference type="Pfam" id="PF02558"/>
    </source>
</evidence>
<dbReference type="Gene3D" id="3.40.50.720">
    <property type="entry name" value="NAD(P)-binding Rossmann-like Domain"/>
    <property type="match status" value="1"/>
</dbReference>
<feature type="domain" description="Ketopantoate reductase N-terminal" evidence="11">
    <location>
        <begin position="3"/>
        <end position="123"/>
    </location>
</feature>
<gene>
    <name evidence="13" type="ORF">OPDIPICF_00828</name>
</gene>
<keyword evidence="7" id="KW-0560">Oxidoreductase</keyword>
<sequence length="334" mass="36331">MQILVIGAGCIGLYIAQKLVRSQPDWQITLKARATGNTTTDLPSSQSSAIPANGSERDTRKQYIAKLCRQSDIQLISDYTSRQNQSVDAVILATKSDDAPTAARELHNAGITSPHTLILYNGIIDPLDPPPPGQVSRAITPAGYAFDASHADGLRVVNGEAAWRIAAAPDAAKFWQNILVSANQAADIAPSNRAFVLRKYLINTAVNPLTAIYQRKVDELMDDPATHQRITQLLAETIAILQKDPRFSETMALLPNDDQLIQESRDFINTYRGHYTSTYHAFVAGDPVEIQSLTGYACRSAALSGAICDKNRQVQADMSAALERRDESAIAVSL</sequence>
<feature type="region of interest" description="Disordered" evidence="10">
    <location>
        <begin position="37"/>
        <end position="56"/>
    </location>
</feature>
<accession>A0A5S9N6L9</accession>
<dbReference type="OrthoDB" id="6530772at2"/>
<evidence type="ECO:0000256" key="2">
    <source>
        <dbReference type="ARBA" id="ARBA00007870"/>
    </source>
</evidence>
<dbReference type="GO" id="GO:0015940">
    <property type="term" value="P:pantothenate biosynthetic process"/>
    <property type="evidence" value="ECO:0007669"/>
    <property type="project" value="UniProtKB-UniPathway"/>
</dbReference>
<dbReference type="GO" id="GO:0005737">
    <property type="term" value="C:cytoplasm"/>
    <property type="evidence" value="ECO:0007669"/>
    <property type="project" value="TreeGrafter"/>
</dbReference>
<protein>
    <recommendedName>
        <fullName evidence="4">2-dehydropantoate 2-reductase</fullName>
        <ecNumber evidence="3">1.1.1.169</ecNumber>
    </recommendedName>
    <alternativeName>
        <fullName evidence="8">Ketopantoate reductase</fullName>
    </alternativeName>
</protein>
<dbReference type="Pfam" id="PF08546">
    <property type="entry name" value="ApbA_C"/>
    <property type="match status" value="1"/>
</dbReference>
<dbReference type="GO" id="GO:0008677">
    <property type="term" value="F:2-dehydropantoate 2-reductase activity"/>
    <property type="evidence" value="ECO:0007669"/>
    <property type="project" value="UniProtKB-EC"/>
</dbReference>
<dbReference type="GO" id="GO:0050661">
    <property type="term" value="F:NADP binding"/>
    <property type="evidence" value="ECO:0007669"/>
    <property type="project" value="TreeGrafter"/>
</dbReference>
<comment type="catalytic activity">
    <reaction evidence="9">
        <text>(R)-pantoate + NADP(+) = 2-dehydropantoate + NADPH + H(+)</text>
        <dbReference type="Rhea" id="RHEA:16233"/>
        <dbReference type="ChEBI" id="CHEBI:11561"/>
        <dbReference type="ChEBI" id="CHEBI:15378"/>
        <dbReference type="ChEBI" id="CHEBI:15980"/>
        <dbReference type="ChEBI" id="CHEBI:57783"/>
        <dbReference type="ChEBI" id="CHEBI:58349"/>
        <dbReference type="EC" id="1.1.1.169"/>
    </reaction>
</comment>
<dbReference type="SUPFAM" id="SSF51905">
    <property type="entry name" value="FAD/NAD(P)-binding domain"/>
    <property type="match status" value="1"/>
</dbReference>
<dbReference type="PANTHER" id="PTHR43765">
    <property type="entry name" value="2-DEHYDROPANTOATE 2-REDUCTASE-RELATED"/>
    <property type="match status" value="1"/>
</dbReference>
<evidence type="ECO:0000256" key="4">
    <source>
        <dbReference type="ARBA" id="ARBA00019465"/>
    </source>
</evidence>
<evidence type="ECO:0000313" key="14">
    <source>
        <dbReference type="Proteomes" id="UP000441399"/>
    </source>
</evidence>
<evidence type="ECO:0000256" key="9">
    <source>
        <dbReference type="ARBA" id="ARBA00048793"/>
    </source>
</evidence>
<dbReference type="Pfam" id="PF02558">
    <property type="entry name" value="ApbA"/>
    <property type="match status" value="1"/>
</dbReference>
<dbReference type="InterPro" id="IPR013328">
    <property type="entry name" value="6PGD_dom2"/>
</dbReference>
<dbReference type="UniPathway" id="UPA00028">
    <property type="reaction ID" value="UER00004"/>
</dbReference>
<name>A0A5S9N6L9_9GAMM</name>
<evidence type="ECO:0000256" key="10">
    <source>
        <dbReference type="SAM" id="MobiDB-lite"/>
    </source>
</evidence>
<dbReference type="Proteomes" id="UP000441399">
    <property type="component" value="Unassembled WGS sequence"/>
</dbReference>
<feature type="domain" description="Ketopantoate reductase C-terminal" evidence="12">
    <location>
        <begin position="197"/>
        <end position="314"/>
    </location>
</feature>
<evidence type="ECO:0000256" key="8">
    <source>
        <dbReference type="ARBA" id="ARBA00032024"/>
    </source>
</evidence>
<keyword evidence="6" id="KW-0521">NADP</keyword>
<comment type="pathway">
    <text evidence="1">Cofactor biosynthesis; (R)-pantothenate biosynthesis; (R)-pantoate from 3-methyl-2-oxobutanoate: step 2/2.</text>
</comment>
<organism evidence="13 14">
    <name type="scientific">BD1-7 clade bacterium</name>
    <dbReference type="NCBI Taxonomy" id="2029982"/>
    <lineage>
        <taxon>Bacteria</taxon>
        <taxon>Pseudomonadati</taxon>
        <taxon>Pseudomonadota</taxon>
        <taxon>Gammaproteobacteria</taxon>
        <taxon>Cellvibrionales</taxon>
        <taxon>Spongiibacteraceae</taxon>
        <taxon>BD1-7 clade</taxon>
    </lineage>
</organism>
<keyword evidence="14" id="KW-1185">Reference proteome</keyword>
<proteinExistence type="inferred from homology"/>
<dbReference type="InterPro" id="IPR050838">
    <property type="entry name" value="Ketopantoate_reductase"/>
</dbReference>
<evidence type="ECO:0000256" key="3">
    <source>
        <dbReference type="ARBA" id="ARBA00013014"/>
    </source>
</evidence>
<dbReference type="Gene3D" id="1.10.1040.10">
    <property type="entry name" value="N-(1-d-carboxylethyl)-l-norvaline Dehydrogenase, domain 2"/>
    <property type="match status" value="1"/>
</dbReference>
<feature type="compositionally biased region" description="Polar residues" evidence="10">
    <location>
        <begin position="37"/>
        <end position="50"/>
    </location>
</feature>
<evidence type="ECO:0000256" key="1">
    <source>
        <dbReference type="ARBA" id="ARBA00004994"/>
    </source>
</evidence>
<dbReference type="SUPFAM" id="SSF48179">
    <property type="entry name" value="6-phosphogluconate dehydrogenase C-terminal domain-like"/>
    <property type="match status" value="1"/>
</dbReference>
<dbReference type="InterPro" id="IPR008927">
    <property type="entry name" value="6-PGluconate_DH-like_C_sf"/>
</dbReference>
<dbReference type="AlphaFoldDB" id="A0A5S9N6L9"/>
<comment type="similarity">
    <text evidence="2">Belongs to the ketopantoate reductase family.</text>
</comment>
<dbReference type="PANTHER" id="PTHR43765:SF2">
    <property type="entry name" value="2-DEHYDROPANTOATE 2-REDUCTASE"/>
    <property type="match status" value="1"/>
</dbReference>
<reference evidence="13 14" key="1">
    <citation type="submission" date="2019-11" db="EMBL/GenBank/DDBJ databases">
        <authorList>
            <person name="Holert J."/>
        </authorList>
    </citation>
    <scope>NUCLEOTIDE SEQUENCE [LARGE SCALE GENOMIC DNA]</scope>
    <source>
        <strain evidence="13">SB11_3</strain>
    </source>
</reference>
<evidence type="ECO:0000313" key="13">
    <source>
        <dbReference type="EMBL" id="CAA0085506.1"/>
    </source>
</evidence>
<dbReference type="InterPro" id="IPR013332">
    <property type="entry name" value="KPR_N"/>
</dbReference>
<dbReference type="EC" id="1.1.1.169" evidence="3"/>
<evidence type="ECO:0000259" key="12">
    <source>
        <dbReference type="Pfam" id="PF08546"/>
    </source>
</evidence>
<dbReference type="InterPro" id="IPR013752">
    <property type="entry name" value="KPA_reductase"/>
</dbReference>
<keyword evidence="5" id="KW-0566">Pantothenate biosynthesis</keyword>
<evidence type="ECO:0000256" key="6">
    <source>
        <dbReference type="ARBA" id="ARBA00022857"/>
    </source>
</evidence>
<dbReference type="InterPro" id="IPR036188">
    <property type="entry name" value="FAD/NAD-bd_sf"/>
</dbReference>
<evidence type="ECO:0000256" key="5">
    <source>
        <dbReference type="ARBA" id="ARBA00022655"/>
    </source>
</evidence>